<keyword evidence="4" id="KW-1185">Reference proteome</keyword>
<dbReference type="Proteomes" id="UP000297918">
    <property type="component" value="Unassembled WGS sequence"/>
</dbReference>
<dbReference type="NCBIfam" id="NF033832">
    <property type="entry name" value="sce7726_fam"/>
    <property type="match status" value="1"/>
</dbReference>
<comment type="caution">
    <text evidence="1">The sequence shown here is derived from an EMBL/GenBank/DDBJ whole genome shotgun (WGS) entry which is preliminary data.</text>
</comment>
<dbReference type="AlphaFoldDB" id="A0A4R9IQT4"/>
<dbReference type="OrthoDB" id="3358108at2"/>
<dbReference type="Proteomes" id="UP000297394">
    <property type="component" value="Unassembled WGS sequence"/>
</dbReference>
<reference evidence="1 3" key="2">
    <citation type="journal article" date="2019" name="PLoS Negl. Trop. Dis.">
        <title>Revisiting the worldwide diversity of Leptospira species in the environment.</title>
        <authorList>
            <person name="Vincent A.T."/>
            <person name="Schiettekatte O."/>
            <person name="Bourhy P."/>
            <person name="Veyrier F.J."/>
            <person name="Picardeau M."/>
        </authorList>
    </citation>
    <scope>NUCLEOTIDE SEQUENCE [LARGE SCALE GENOMIC DNA]</scope>
    <source>
        <strain evidence="1 3">201800280</strain>
        <strain evidence="2">201800281</strain>
    </source>
</reference>
<accession>A0A4R9IQT4</accession>
<dbReference type="RefSeq" id="WP_135747317.1">
    <property type="nucleotide sequence ID" value="NZ_RQFL01000008.1"/>
</dbReference>
<name>A0A4R9IQT4_9LEPT</name>
<dbReference type="EMBL" id="RQFL01000008">
    <property type="protein sequence ID" value="TGK94361.1"/>
    <property type="molecule type" value="Genomic_DNA"/>
</dbReference>
<protein>
    <recommendedName>
        <fullName evidence="5">Sce7726 family protein</fullName>
    </recommendedName>
</protein>
<gene>
    <name evidence="1" type="ORF">EHQ23_19530</name>
    <name evidence="2" type="ORF">EHQ26_03235</name>
</gene>
<proteinExistence type="predicted"/>
<sequence length="210" mass="24309">MKEDDLKIQLLNFLLKKTTKWVFLASEVPFLSMSRFIDLCAGTTRRTYAFEVKSDKDSLVRLNGQLKDMLQSFDYVIVVTTEKHVKNVLKNTPKKVGVYISNGIHLKVLRKPKLNEKLNSISVLSFILKSELIKAYRSLLPNLNINAFEVRKIIAKNINQKEIVKLKRIALKNKYERRTEVFLKEIGNKITGDDLEILRSDFPINLKIAE</sequence>
<organism evidence="1 3">
    <name type="scientific">Leptospira bourretii</name>
    <dbReference type="NCBI Taxonomy" id="2484962"/>
    <lineage>
        <taxon>Bacteria</taxon>
        <taxon>Pseudomonadati</taxon>
        <taxon>Spirochaetota</taxon>
        <taxon>Spirochaetia</taxon>
        <taxon>Leptospirales</taxon>
        <taxon>Leptospiraceae</taxon>
        <taxon>Leptospira</taxon>
    </lineage>
</organism>
<dbReference type="InterPro" id="IPR047729">
    <property type="entry name" value="Sce7726-like"/>
</dbReference>
<evidence type="ECO:0000313" key="4">
    <source>
        <dbReference type="Proteomes" id="UP000297918"/>
    </source>
</evidence>
<evidence type="ECO:0000313" key="3">
    <source>
        <dbReference type="Proteomes" id="UP000297394"/>
    </source>
</evidence>
<evidence type="ECO:0000313" key="2">
    <source>
        <dbReference type="EMBL" id="TGK94361.1"/>
    </source>
</evidence>
<evidence type="ECO:0008006" key="5">
    <source>
        <dbReference type="Google" id="ProtNLM"/>
    </source>
</evidence>
<dbReference type="EMBL" id="RQFM01000031">
    <property type="protein sequence ID" value="TGK79248.1"/>
    <property type="molecule type" value="Genomic_DNA"/>
</dbReference>
<reference evidence="2" key="1">
    <citation type="submission" date="2018-10" db="EMBL/GenBank/DDBJ databases">
        <authorList>
            <person name="Vincent A.T."/>
            <person name="Schiettekatte O."/>
            <person name="Bourhy P."/>
            <person name="Veyrier F.J."/>
            <person name="Picardeau M."/>
        </authorList>
    </citation>
    <scope>NUCLEOTIDE SEQUENCE</scope>
    <source>
        <strain evidence="2">201800281</strain>
    </source>
</reference>
<evidence type="ECO:0000313" key="1">
    <source>
        <dbReference type="EMBL" id="TGK79248.1"/>
    </source>
</evidence>